<accession>A0A1E2RYN7</accession>
<comment type="caution">
    <text evidence="1">The sequence shown here is derived from an EMBL/GenBank/DDBJ whole genome shotgun (WGS) entry which is preliminary data.</text>
</comment>
<organism evidence="1 2">
    <name type="scientific">Methyloligella halotolerans</name>
    <dbReference type="NCBI Taxonomy" id="1177755"/>
    <lineage>
        <taxon>Bacteria</taxon>
        <taxon>Pseudomonadati</taxon>
        <taxon>Pseudomonadota</taxon>
        <taxon>Alphaproteobacteria</taxon>
        <taxon>Hyphomicrobiales</taxon>
        <taxon>Hyphomicrobiaceae</taxon>
        <taxon>Methyloligella</taxon>
    </lineage>
</organism>
<dbReference type="AlphaFoldDB" id="A0A1E2RYN7"/>
<sequence length="206" mass="23616">MKPVLIVMAKTPGLGRAKRRLAAEIGDAAAARFYRSCLERILRRLGGDPRWRLKIAVTPDGACREPYWRRIGIGHRASILRQGQGGLGERMHRLLCGERAPTLLIGSDIPCIERHDIARAFMKLRRYDAVFGPAEDGGFWLVGIRQPKRIRPFENVRWSTRYALTDTLENFRRREVAFAPLLADVDTRADYRRFRRGAERLVPPRA</sequence>
<dbReference type="SUPFAM" id="SSF53448">
    <property type="entry name" value="Nucleotide-diphospho-sugar transferases"/>
    <property type="match status" value="1"/>
</dbReference>
<dbReference type="RefSeq" id="WP_245290865.1">
    <property type="nucleotide sequence ID" value="NZ_MASI01000004.1"/>
</dbReference>
<evidence type="ECO:0000313" key="2">
    <source>
        <dbReference type="Proteomes" id="UP000095087"/>
    </source>
</evidence>
<dbReference type="NCBIfam" id="TIGR04282">
    <property type="entry name" value="glyco_like_cofC"/>
    <property type="match status" value="1"/>
</dbReference>
<dbReference type="Pfam" id="PF09837">
    <property type="entry name" value="DUF2064"/>
    <property type="match status" value="1"/>
</dbReference>
<name>A0A1E2RYN7_9HYPH</name>
<dbReference type="InterPro" id="IPR029044">
    <property type="entry name" value="Nucleotide-diphossugar_trans"/>
</dbReference>
<dbReference type="PANTHER" id="PTHR36529">
    <property type="entry name" value="SLL1095 PROTEIN"/>
    <property type="match status" value="1"/>
</dbReference>
<dbReference type="PATRIC" id="fig|1177755.3.peg.2016"/>
<evidence type="ECO:0008006" key="3">
    <source>
        <dbReference type="Google" id="ProtNLM"/>
    </source>
</evidence>
<dbReference type="EMBL" id="MASI01000004">
    <property type="protein sequence ID" value="ODA67262.1"/>
    <property type="molecule type" value="Genomic_DNA"/>
</dbReference>
<protein>
    <recommendedName>
        <fullName evidence="3">2-phospho-L-lactate guanylyltransferase</fullName>
    </recommendedName>
</protein>
<evidence type="ECO:0000313" key="1">
    <source>
        <dbReference type="EMBL" id="ODA67262.1"/>
    </source>
</evidence>
<proteinExistence type="predicted"/>
<dbReference type="STRING" id="1177755.A7A08_02009"/>
<dbReference type="Proteomes" id="UP000095087">
    <property type="component" value="Unassembled WGS sequence"/>
</dbReference>
<dbReference type="Gene3D" id="3.90.550.10">
    <property type="entry name" value="Spore Coat Polysaccharide Biosynthesis Protein SpsA, Chain A"/>
    <property type="match status" value="1"/>
</dbReference>
<dbReference type="InterPro" id="IPR018641">
    <property type="entry name" value="Trfase_1_rSAM/seldom-assoc"/>
</dbReference>
<reference evidence="1 2" key="1">
    <citation type="submission" date="2016-07" db="EMBL/GenBank/DDBJ databases">
        <title>Draft genome sequence of Methyloligella halotolerans C2T (VKM B-2706T=CCUG 61687T=DSM 25045T), a halotolerant polyhydroxybutyrate accumulating methylotroph.</title>
        <authorList>
            <person name="Vasilenko O.V."/>
            <person name="Doronina N.V."/>
            <person name="Poroshina M.N."/>
            <person name="Tarlachkov S.V."/>
            <person name="Trotsenko Y.A."/>
        </authorList>
    </citation>
    <scope>NUCLEOTIDE SEQUENCE [LARGE SCALE GENOMIC DNA]</scope>
    <source>
        <strain evidence="1 2">VKM B-2706</strain>
    </source>
</reference>
<gene>
    <name evidence="1" type="ORF">A7A08_02009</name>
</gene>
<dbReference type="PANTHER" id="PTHR36529:SF1">
    <property type="entry name" value="GLYCOSYLTRANSFERASE"/>
    <property type="match status" value="1"/>
</dbReference>
<keyword evidence="2" id="KW-1185">Reference proteome</keyword>